<name>A0A9X2FJT1_9LACO</name>
<sequence>MRLRLGDLTTVYVRKPQQTVDDEGNIITGGWSDPIEIKMNIQSAGGQVNAQVWGKQLKYIKSCKYQGNVLNENESENWGVCLNAAKTVEPDYLINQIQTYSTHKNITLEKRDQNG</sequence>
<reference evidence="1 2" key="1">
    <citation type="journal article" date="2023" name="Int. J. Syst. Evol. Microbiol.">
        <title>Ligilactobacillus ubinensis sp. nov., a novel species isolated from the wild ferment of a durian fruit (Durio zibethinus).</title>
        <authorList>
            <person name="Heng Y.C."/>
            <person name="Menon N."/>
            <person name="Chen B."/>
            <person name="Loo B.Z.L."/>
            <person name="Wong G.W.J."/>
            <person name="Lim A.C.H."/>
            <person name="Silvaraju S."/>
            <person name="Kittelmann S."/>
        </authorList>
    </citation>
    <scope>NUCLEOTIDE SEQUENCE [LARGE SCALE GENOMIC DNA]</scope>
    <source>
        <strain evidence="1 2">WILCCON 0076</strain>
    </source>
</reference>
<proteinExistence type="predicted"/>
<comment type="caution">
    <text evidence="1">The sequence shown here is derived from an EMBL/GenBank/DDBJ whole genome shotgun (WGS) entry which is preliminary data.</text>
</comment>
<organism evidence="1 2">
    <name type="scientific">Ligilactobacillus ubinensis</name>
    <dbReference type="NCBI Taxonomy" id="2876789"/>
    <lineage>
        <taxon>Bacteria</taxon>
        <taxon>Bacillati</taxon>
        <taxon>Bacillota</taxon>
        <taxon>Bacilli</taxon>
        <taxon>Lactobacillales</taxon>
        <taxon>Lactobacillaceae</taxon>
        <taxon>Ligilactobacillus</taxon>
    </lineage>
</organism>
<accession>A0A9X2FJT1</accession>
<dbReference type="EMBL" id="JAIULA010000010">
    <property type="protein sequence ID" value="MCP0886931.1"/>
    <property type="molecule type" value="Genomic_DNA"/>
</dbReference>
<evidence type="ECO:0000313" key="2">
    <source>
        <dbReference type="Proteomes" id="UP001139006"/>
    </source>
</evidence>
<keyword evidence="2" id="KW-1185">Reference proteome</keyword>
<gene>
    <name evidence="1" type="ORF">LB941_06240</name>
</gene>
<protein>
    <recommendedName>
        <fullName evidence="3">Prophage protein</fullName>
    </recommendedName>
</protein>
<dbReference type="RefSeq" id="WP_253360401.1">
    <property type="nucleotide sequence ID" value="NZ_JAIULA010000010.1"/>
</dbReference>
<evidence type="ECO:0000313" key="1">
    <source>
        <dbReference type="EMBL" id="MCP0886931.1"/>
    </source>
</evidence>
<dbReference type="Proteomes" id="UP001139006">
    <property type="component" value="Unassembled WGS sequence"/>
</dbReference>
<evidence type="ECO:0008006" key="3">
    <source>
        <dbReference type="Google" id="ProtNLM"/>
    </source>
</evidence>
<dbReference type="AlphaFoldDB" id="A0A9X2FJT1"/>